<dbReference type="Pfam" id="PF03116">
    <property type="entry name" value="NQR2_RnfD_RnfE"/>
    <property type="match status" value="1"/>
</dbReference>
<protein>
    <submittedName>
        <fullName evidence="10">RnfABCDGE type electron transport complex subunit D</fullName>
    </submittedName>
</protein>
<keyword evidence="8 9" id="KW-0472">Membrane</keyword>
<dbReference type="InterPro" id="IPR004338">
    <property type="entry name" value="NqrB/RnfD"/>
</dbReference>
<feature type="transmembrane region" description="Helical" evidence="9">
    <location>
        <begin position="43"/>
        <end position="63"/>
    </location>
</feature>
<keyword evidence="6" id="KW-1278">Translocase</keyword>
<evidence type="ECO:0000313" key="10">
    <source>
        <dbReference type="EMBL" id="MEM5947626.1"/>
    </source>
</evidence>
<feature type="transmembrane region" description="Helical" evidence="9">
    <location>
        <begin position="264"/>
        <end position="281"/>
    </location>
</feature>
<keyword evidence="1" id="KW-0813">Transport</keyword>
<feature type="transmembrane region" description="Helical" evidence="9">
    <location>
        <begin position="293"/>
        <end position="310"/>
    </location>
</feature>
<dbReference type="PANTHER" id="PTHR30578:SF0">
    <property type="entry name" value="ION-TRANSLOCATING OXIDOREDUCTASE COMPLEX SUBUNIT D"/>
    <property type="match status" value="1"/>
</dbReference>
<evidence type="ECO:0000256" key="7">
    <source>
        <dbReference type="ARBA" id="ARBA00022989"/>
    </source>
</evidence>
<proteinExistence type="predicted"/>
<dbReference type="Proteomes" id="UP001466331">
    <property type="component" value="Unassembled WGS sequence"/>
</dbReference>
<name>A0ABU9UAX9_9SPIR</name>
<evidence type="ECO:0000256" key="4">
    <source>
        <dbReference type="ARBA" id="ARBA00022643"/>
    </source>
</evidence>
<reference evidence="10 11" key="1">
    <citation type="submission" date="2024-03" db="EMBL/GenBank/DDBJ databases">
        <title>Ignisphaera cupida sp. nov., a hyperthermophilic hydrolytic archaeon from a hot spring of Kamchatka, and proposal of Ignisphaeraceae fam. nov.</title>
        <authorList>
            <person name="Podosokorskaya O.A."/>
            <person name="Elcheninov A.G."/>
            <person name="Maltseva A.I."/>
            <person name="Zayulina K.S."/>
            <person name="Novikov A."/>
            <person name="Merkel A.Y."/>
        </authorList>
    </citation>
    <scope>NUCLEOTIDE SEQUENCE [LARGE SCALE GENOMIC DNA]</scope>
    <source>
        <strain evidence="10 11">38H-sp</strain>
    </source>
</reference>
<feature type="transmembrane region" description="Helical" evidence="9">
    <location>
        <begin position="121"/>
        <end position="143"/>
    </location>
</feature>
<evidence type="ECO:0000256" key="9">
    <source>
        <dbReference type="SAM" id="Phobius"/>
    </source>
</evidence>
<gene>
    <name evidence="10" type="ORF">WKV44_03615</name>
</gene>
<dbReference type="RefSeq" id="WP_420069069.1">
    <property type="nucleotide sequence ID" value="NZ_JBCHKQ010000001.1"/>
</dbReference>
<dbReference type="PANTHER" id="PTHR30578">
    <property type="entry name" value="ELECTRON TRANSPORT COMPLEX PROTEIN RNFD"/>
    <property type="match status" value="1"/>
</dbReference>
<keyword evidence="7 9" id="KW-1133">Transmembrane helix</keyword>
<sequence length="350" mass="37991">MSNAFFNRGGYAGTRHAARDYKLLFSFLPVILMSVLLRGPATLVVWALSGMFSVLLDFLLSVLDRRQYCFSPYSLLLGFFIAAYLPDGVSLYHLFVAIGFAHVVVLWPFGGRGYAWLNPVAAGVVFIMLAVPSLLSSFSATLYSQSDTLPFFLIKQSAASTPVMASVSFSASSFDSAISSYLNDSILSSFAAYIPSGYVDLFLGNVPGPLAAISTAPVILIGAYLLWDYVVDAVSVISFLAVYACFVWFFGSFADTGVFAQGDVLFYLFSTDVFFAAFFLLSDPISTPFSMLLSRLWSAFLGLLAALFSVMGFSPFPALLAIGVGCVFVPLTNYIKTRFVLLQGAKDEEN</sequence>
<keyword evidence="11" id="KW-1185">Reference proteome</keyword>
<evidence type="ECO:0000256" key="3">
    <source>
        <dbReference type="ARBA" id="ARBA00022630"/>
    </source>
</evidence>
<keyword evidence="2" id="KW-0597">Phosphoprotein</keyword>
<keyword evidence="3" id="KW-0285">Flavoprotein</keyword>
<evidence type="ECO:0000256" key="1">
    <source>
        <dbReference type="ARBA" id="ARBA00022448"/>
    </source>
</evidence>
<evidence type="ECO:0000256" key="2">
    <source>
        <dbReference type="ARBA" id="ARBA00022553"/>
    </source>
</evidence>
<comment type="caution">
    <text evidence="10">The sequence shown here is derived from an EMBL/GenBank/DDBJ whole genome shotgun (WGS) entry which is preliminary data.</text>
</comment>
<evidence type="ECO:0000313" key="11">
    <source>
        <dbReference type="Proteomes" id="UP001466331"/>
    </source>
</evidence>
<feature type="transmembrane region" description="Helical" evidence="9">
    <location>
        <begin position="234"/>
        <end position="252"/>
    </location>
</feature>
<feature type="transmembrane region" description="Helical" evidence="9">
    <location>
        <begin position="21"/>
        <end position="37"/>
    </location>
</feature>
<feature type="transmembrane region" description="Helical" evidence="9">
    <location>
        <begin position="206"/>
        <end position="227"/>
    </location>
</feature>
<evidence type="ECO:0000256" key="5">
    <source>
        <dbReference type="ARBA" id="ARBA00022692"/>
    </source>
</evidence>
<dbReference type="EMBL" id="JBCHKQ010000001">
    <property type="protein sequence ID" value="MEM5947626.1"/>
    <property type="molecule type" value="Genomic_DNA"/>
</dbReference>
<accession>A0ABU9UAX9</accession>
<organism evidence="10 11">
    <name type="scientific">Rarispira pelagica</name>
    <dbReference type="NCBI Taxonomy" id="3141764"/>
    <lineage>
        <taxon>Bacteria</taxon>
        <taxon>Pseudomonadati</taxon>
        <taxon>Spirochaetota</taxon>
        <taxon>Spirochaetia</taxon>
        <taxon>Winmispirales</taxon>
        <taxon>Winmispiraceae</taxon>
        <taxon>Rarispira</taxon>
    </lineage>
</organism>
<keyword evidence="4" id="KW-0288">FMN</keyword>
<evidence type="ECO:0000256" key="6">
    <source>
        <dbReference type="ARBA" id="ARBA00022967"/>
    </source>
</evidence>
<keyword evidence="5 9" id="KW-0812">Transmembrane</keyword>
<evidence type="ECO:0000256" key="8">
    <source>
        <dbReference type="ARBA" id="ARBA00023136"/>
    </source>
</evidence>